<dbReference type="AlphaFoldDB" id="A0A7G9GPZ0"/>
<dbReference type="InterPro" id="IPR036890">
    <property type="entry name" value="HATPase_C_sf"/>
</dbReference>
<evidence type="ECO:0000259" key="2">
    <source>
        <dbReference type="Pfam" id="PF14501"/>
    </source>
</evidence>
<name>A0A7G9GPZ0_9FIRM</name>
<dbReference type="Proteomes" id="UP000515856">
    <property type="component" value="Chromosome"/>
</dbReference>
<dbReference type="CDD" id="cd16935">
    <property type="entry name" value="HATPase_AgrC-ComD-like"/>
    <property type="match status" value="1"/>
</dbReference>
<keyword evidence="1" id="KW-0472">Membrane</keyword>
<feature type="transmembrane region" description="Helical" evidence="1">
    <location>
        <begin position="189"/>
        <end position="207"/>
    </location>
</feature>
<evidence type="ECO:0000313" key="3">
    <source>
        <dbReference type="EMBL" id="QNM12872.1"/>
    </source>
</evidence>
<dbReference type="PANTHER" id="PTHR40448">
    <property type="entry name" value="TWO-COMPONENT SENSOR HISTIDINE KINASE"/>
    <property type="match status" value="1"/>
</dbReference>
<dbReference type="SUPFAM" id="SSF55874">
    <property type="entry name" value="ATPase domain of HSP90 chaperone/DNA topoisomerase II/histidine kinase"/>
    <property type="match status" value="1"/>
</dbReference>
<feature type="domain" description="Sensor histidine kinase NatK-like C-terminal" evidence="2">
    <location>
        <begin position="327"/>
        <end position="420"/>
    </location>
</feature>
<dbReference type="Pfam" id="PF14501">
    <property type="entry name" value="HATPase_c_5"/>
    <property type="match status" value="1"/>
</dbReference>
<keyword evidence="4" id="KW-1185">Reference proteome</keyword>
<dbReference type="EMBL" id="CP060636">
    <property type="protein sequence ID" value="QNM12872.1"/>
    <property type="molecule type" value="Genomic_DNA"/>
</dbReference>
<evidence type="ECO:0000313" key="4">
    <source>
        <dbReference type="Proteomes" id="UP000515856"/>
    </source>
</evidence>
<feature type="transmembrane region" description="Helical" evidence="1">
    <location>
        <begin position="6"/>
        <end position="24"/>
    </location>
</feature>
<dbReference type="KEGG" id="ehn:H9Q80_02660"/>
<accession>A0A7G9GPZ0</accession>
<dbReference type="RefSeq" id="WP_117454022.1">
    <property type="nucleotide sequence ID" value="NZ_CP060636.1"/>
</dbReference>
<feature type="transmembrane region" description="Helical" evidence="1">
    <location>
        <begin position="31"/>
        <end position="52"/>
    </location>
</feature>
<dbReference type="Gene3D" id="3.30.565.10">
    <property type="entry name" value="Histidine kinase-like ATPase, C-terminal domain"/>
    <property type="match status" value="1"/>
</dbReference>
<feature type="transmembrane region" description="Helical" evidence="1">
    <location>
        <begin position="120"/>
        <end position="141"/>
    </location>
</feature>
<feature type="transmembrane region" description="Helical" evidence="1">
    <location>
        <begin position="58"/>
        <end position="75"/>
    </location>
</feature>
<gene>
    <name evidence="3" type="ORF">H9Q80_02660</name>
</gene>
<feature type="transmembrane region" description="Helical" evidence="1">
    <location>
        <begin position="87"/>
        <end position="108"/>
    </location>
</feature>
<keyword evidence="1" id="KW-1133">Transmembrane helix</keyword>
<dbReference type="InterPro" id="IPR032834">
    <property type="entry name" value="NatK-like_C"/>
</dbReference>
<feature type="transmembrane region" description="Helical" evidence="1">
    <location>
        <begin position="161"/>
        <end position="183"/>
    </location>
</feature>
<organism evidence="3 4">
    <name type="scientific">[Eubacterium] hominis</name>
    <dbReference type="NCBI Taxonomy" id="2764325"/>
    <lineage>
        <taxon>Bacteria</taxon>
        <taxon>Bacillati</taxon>
        <taxon>Bacillota</taxon>
        <taxon>Erysipelotrichia</taxon>
        <taxon>Erysipelotrichales</taxon>
        <taxon>Erysipelotrichaceae</taxon>
        <taxon>Amedibacillus</taxon>
    </lineage>
</organism>
<dbReference type="GO" id="GO:0042802">
    <property type="term" value="F:identical protein binding"/>
    <property type="evidence" value="ECO:0007669"/>
    <property type="project" value="TreeGrafter"/>
</dbReference>
<reference evidence="3 4" key="1">
    <citation type="submission" date="2020-08" db="EMBL/GenBank/DDBJ databases">
        <authorList>
            <person name="Liu C."/>
            <person name="Sun Q."/>
        </authorList>
    </citation>
    <scope>NUCLEOTIDE SEQUENCE [LARGE SCALE GENOMIC DNA]</scope>
    <source>
        <strain evidence="3 4">NSJ-61</strain>
    </source>
</reference>
<evidence type="ECO:0000256" key="1">
    <source>
        <dbReference type="SAM" id="Phobius"/>
    </source>
</evidence>
<sequence>MSSFDIVINILESFLLAFLCYALMTKKDNRSIFCIILLGVFITILTTIFNYLDNYGSLLVFLTNLTIILFAFYYSSDSIVYKLTISFFPIFLLDICNSFTSLSFSLIYQESISYLLNNGYYLNIVIISKGLFLFISLLVLVLKKKRKLRLFCNIDKSWWPIILTTFSTCMITIRTFTILFTGVLNQNDAIILFLNLFIGMISIILLFQNVQKESEHRLYSAIQIEKFKNNKESYQKDEEFYQKLKILKHDMKHIYGYMHELIEKEDYDKLKLYIEEKDHLAYEQVNWCYSNNDIFNMVLKRMSSKAKENNIKFEADIQIPKKLNIKDVDLYSVLSNLIENAIENSDSNNPIIRIKATMKSEFLCLRIENTTRDNVLESNKNLETTKINKENHGYGLESVKSILNNYHGELTFTMKETFFESLAILKAF</sequence>
<dbReference type="PANTHER" id="PTHR40448:SF1">
    <property type="entry name" value="TWO-COMPONENT SENSOR HISTIDINE KINASE"/>
    <property type="match status" value="1"/>
</dbReference>
<protein>
    <submittedName>
        <fullName evidence="3">GHKL domain-containing protein</fullName>
    </submittedName>
</protein>
<proteinExistence type="predicted"/>
<keyword evidence="1" id="KW-0812">Transmembrane</keyword>